<sequence length="69" mass="7932">MSKGKYTHMQGLEKEILAMREAGATRQEIADCLGLSQVQIKNWINRYNRRQAKLAEGIIPRPKGRPRKP</sequence>
<evidence type="ECO:0000313" key="2">
    <source>
        <dbReference type="Proteomes" id="UP000284751"/>
    </source>
</evidence>
<evidence type="ECO:0000313" key="1">
    <source>
        <dbReference type="EMBL" id="RGQ41816.1"/>
    </source>
</evidence>
<accession>A0A412AYF4</accession>
<dbReference type="Proteomes" id="UP000284751">
    <property type="component" value="Unassembled WGS sequence"/>
</dbReference>
<dbReference type="EMBL" id="QRTC01000016">
    <property type="protein sequence ID" value="RGQ41816.1"/>
    <property type="molecule type" value="Genomic_DNA"/>
</dbReference>
<reference evidence="1 2" key="1">
    <citation type="submission" date="2018-08" db="EMBL/GenBank/DDBJ databases">
        <title>A genome reference for cultivated species of the human gut microbiota.</title>
        <authorList>
            <person name="Zou Y."/>
            <person name="Xue W."/>
            <person name="Luo G."/>
        </authorList>
    </citation>
    <scope>NUCLEOTIDE SEQUENCE [LARGE SCALE GENOMIC DNA]</scope>
    <source>
        <strain evidence="1 2">AF28-26</strain>
    </source>
</reference>
<dbReference type="AlphaFoldDB" id="A0A412AYF4"/>
<comment type="caution">
    <text evidence="1">The sequence shown here is derived from an EMBL/GenBank/DDBJ whole genome shotgun (WGS) entry which is preliminary data.</text>
</comment>
<organism evidence="1 2">
    <name type="scientific">[Clostridium] leptum</name>
    <dbReference type="NCBI Taxonomy" id="1535"/>
    <lineage>
        <taxon>Bacteria</taxon>
        <taxon>Bacillati</taxon>
        <taxon>Bacillota</taxon>
        <taxon>Clostridia</taxon>
        <taxon>Eubacteriales</taxon>
        <taxon>Oscillospiraceae</taxon>
        <taxon>Oscillospiraceae incertae sedis</taxon>
    </lineage>
</organism>
<protein>
    <submittedName>
        <fullName evidence="1">Helix-turn-helix domain-containing protein</fullName>
    </submittedName>
</protein>
<name>A0A412AYF4_9FIRM</name>
<feature type="non-terminal residue" evidence="1">
    <location>
        <position position="69"/>
    </location>
</feature>
<gene>
    <name evidence="1" type="ORF">DWY99_05765</name>
</gene>
<dbReference type="Pfam" id="PF13384">
    <property type="entry name" value="HTH_23"/>
    <property type="match status" value="1"/>
</dbReference>
<proteinExistence type="predicted"/>